<organism evidence="1 2">
    <name type="scientific">Caldimonas brevitalea</name>
    <dbReference type="NCBI Taxonomy" id="413882"/>
    <lineage>
        <taxon>Bacteria</taxon>
        <taxon>Pseudomonadati</taxon>
        <taxon>Pseudomonadota</taxon>
        <taxon>Betaproteobacteria</taxon>
        <taxon>Burkholderiales</taxon>
        <taxon>Sphaerotilaceae</taxon>
        <taxon>Caldimonas</taxon>
    </lineage>
</organism>
<reference evidence="1 2" key="1">
    <citation type="submission" date="2015-05" db="EMBL/GenBank/DDBJ databases">
        <authorList>
            <person name="Tang B."/>
            <person name="Yu Y."/>
        </authorList>
    </citation>
    <scope>NUCLEOTIDE SEQUENCE [LARGE SCALE GENOMIC DNA]</scope>
    <source>
        <strain evidence="1 2">DSM 7029</strain>
    </source>
</reference>
<gene>
    <name evidence="1" type="ORF">AAW51_3451</name>
</gene>
<keyword evidence="2" id="KW-1185">Reference proteome</keyword>
<dbReference type="KEGG" id="pbh:AAW51_3451"/>
<name>A0A0G3BL62_9BURK</name>
<accession>A0A0G3BL62</accession>
<dbReference type="PATRIC" id="fig|413882.6.peg.3604"/>
<protein>
    <submittedName>
        <fullName evidence="1">Uncharacterized protein</fullName>
    </submittedName>
</protein>
<evidence type="ECO:0000313" key="1">
    <source>
        <dbReference type="EMBL" id="AKJ30142.1"/>
    </source>
</evidence>
<sequence length="81" mass="8861">MEIDFPGMPRLFGLLLTAGGRFIEFEIDTNPTHDRIESVELWKDVTGEQNLSQHNRGTGWGRAALALKVLGELNAAAQAPA</sequence>
<evidence type="ECO:0000313" key="2">
    <source>
        <dbReference type="Proteomes" id="UP000035352"/>
    </source>
</evidence>
<dbReference type="AlphaFoldDB" id="A0A0G3BL62"/>
<dbReference type="EMBL" id="CP011371">
    <property type="protein sequence ID" value="AKJ30142.1"/>
    <property type="molecule type" value="Genomic_DNA"/>
</dbReference>
<dbReference type="Proteomes" id="UP000035352">
    <property type="component" value="Chromosome"/>
</dbReference>
<proteinExistence type="predicted"/>